<comment type="caution">
    <text evidence="3">The sequence shown here is derived from an EMBL/GenBank/DDBJ whole genome shotgun (WGS) entry which is preliminary data.</text>
</comment>
<feature type="domain" description="Glycosyl transferase family 1" evidence="1">
    <location>
        <begin position="304"/>
        <end position="469"/>
    </location>
</feature>
<dbReference type="NCBIfam" id="NF038011">
    <property type="entry name" value="PelF"/>
    <property type="match status" value="1"/>
</dbReference>
<dbReference type="Gene3D" id="3.40.50.2000">
    <property type="entry name" value="Glycogen Phosphorylase B"/>
    <property type="match status" value="2"/>
</dbReference>
<dbReference type="RefSeq" id="WP_309729150.1">
    <property type="nucleotide sequence ID" value="NZ_JAVDQA010000007.1"/>
</dbReference>
<dbReference type="Pfam" id="PF11997">
    <property type="entry name" value="DUF3492"/>
    <property type="match status" value="1"/>
</dbReference>
<protein>
    <submittedName>
        <fullName evidence="3">Glycosyltransferase involved in cell wall biosynthesis</fullName>
    </submittedName>
</protein>
<organism evidence="3 4">
    <name type="scientific">Mesonia maritima</name>
    <dbReference type="NCBI Taxonomy" id="1793873"/>
    <lineage>
        <taxon>Bacteria</taxon>
        <taxon>Pseudomonadati</taxon>
        <taxon>Bacteroidota</taxon>
        <taxon>Flavobacteriia</taxon>
        <taxon>Flavobacteriales</taxon>
        <taxon>Flavobacteriaceae</taxon>
        <taxon>Mesonia</taxon>
    </lineage>
</organism>
<feature type="domain" description="DUF3492" evidence="2">
    <location>
        <begin position="5"/>
        <end position="286"/>
    </location>
</feature>
<evidence type="ECO:0000259" key="1">
    <source>
        <dbReference type="Pfam" id="PF00534"/>
    </source>
</evidence>
<dbReference type="PANTHER" id="PTHR12526:SF608">
    <property type="entry name" value="PELF"/>
    <property type="match status" value="1"/>
</dbReference>
<dbReference type="InterPro" id="IPR001296">
    <property type="entry name" value="Glyco_trans_1"/>
</dbReference>
<dbReference type="InterPro" id="IPR047691">
    <property type="entry name" value="PelF-like"/>
</dbReference>
<evidence type="ECO:0000313" key="3">
    <source>
        <dbReference type="EMBL" id="MDR6301593.1"/>
    </source>
</evidence>
<dbReference type="Pfam" id="PF00534">
    <property type="entry name" value="Glycos_transf_1"/>
    <property type="match status" value="1"/>
</dbReference>
<dbReference type="Proteomes" id="UP001257659">
    <property type="component" value="Unassembled WGS sequence"/>
</dbReference>
<dbReference type="InterPro" id="IPR022622">
    <property type="entry name" value="DUF3492"/>
</dbReference>
<keyword evidence="4" id="KW-1185">Reference proteome</keyword>
<accession>A0ABU1K7K2</accession>
<name>A0ABU1K7K2_9FLAO</name>
<sequence>MEKIDVMLISEGTYPFNGGGVSTWADILCNRVNNVHYTLYSINATFELESRYELGENIKKVLQVPLWTPDEPYDYTSYGAEYYKTVGRKEFTTSSVVTNKFVPLFERLLHIVYNDEKNIEALDQVFYNLWLYFEDYDYKETMRKKVVWDSYVKIVSDYTEEKHNPTATILDLTIGLRWLYRFLIPLAIVEVPKVDIAHLTLSGFPLIPALIAHYKYGAAIMLTEHGVFIRERLLAINNSEYPFFLKDLLIRFSEAVARLTYFKAETIISVNEFNKKWEKMYGADPDKLQIIYNGIDHHLFKPREKPDHLKNIPTVVAAARIFELKDILTMIKSCAVVKDEIPNVQYLIYGDDKAVPEYTAECLALIKELNLEENFKLLGPRPNPHLIFPEGDVSILTSISEGFPYTVLESMGCGIPVVATDVGGVKEALDENSGFTCKPKDAKEIGKCIITLLKDEELRKKMGKHARERVLENFTLAKFIGDYEEAYINVNEIGKKLKAAQTMINYE</sequence>
<gene>
    <name evidence="3" type="ORF">GGR31_002263</name>
</gene>
<reference evidence="3 4" key="1">
    <citation type="submission" date="2023-07" db="EMBL/GenBank/DDBJ databases">
        <title>Genomic Encyclopedia of Type Strains, Phase IV (KMG-IV): sequencing the most valuable type-strain genomes for metagenomic binning, comparative biology and taxonomic classification.</title>
        <authorList>
            <person name="Goeker M."/>
        </authorList>
    </citation>
    <scope>NUCLEOTIDE SEQUENCE [LARGE SCALE GENOMIC DNA]</scope>
    <source>
        <strain evidence="3 4">DSM 102814</strain>
    </source>
</reference>
<evidence type="ECO:0000313" key="4">
    <source>
        <dbReference type="Proteomes" id="UP001257659"/>
    </source>
</evidence>
<proteinExistence type="predicted"/>
<dbReference type="SUPFAM" id="SSF53756">
    <property type="entry name" value="UDP-Glycosyltransferase/glycogen phosphorylase"/>
    <property type="match status" value="1"/>
</dbReference>
<evidence type="ECO:0000259" key="2">
    <source>
        <dbReference type="Pfam" id="PF11997"/>
    </source>
</evidence>
<dbReference type="EMBL" id="JAVDQA010000007">
    <property type="protein sequence ID" value="MDR6301593.1"/>
    <property type="molecule type" value="Genomic_DNA"/>
</dbReference>
<dbReference type="PANTHER" id="PTHR12526">
    <property type="entry name" value="GLYCOSYLTRANSFERASE"/>
    <property type="match status" value="1"/>
</dbReference>